<comment type="similarity">
    <text evidence="15">Belongs to the TRAFAC class TrmE-Era-EngA-EngB-Septin-like GTPase superfamily. FeoB GTPase (TC 9.A.8) family.</text>
</comment>
<feature type="binding site" evidence="13">
    <location>
        <begin position="80"/>
        <end position="83"/>
    </location>
    <ligand>
        <name>GTP</name>
        <dbReference type="ChEBI" id="CHEBI:37565"/>
        <label>1</label>
    </ligand>
</feature>
<keyword evidence="11 15" id="KW-0472">Membrane</keyword>
<evidence type="ECO:0000313" key="17">
    <source>
        <dbReference type="EMBL" id="CAA9308992.1"/>
    </source>
</evidence>
<dbReference type="SUPFAM" id="SSF52540">
    <property type="entry name" value="P-loop containing nucleoside triphosphate hydrolases"/>
    <property type="match status" value="1"/>
</dbReference>
<reference evidence="17" key="1">
    <citation type="submission" date="2020-02" db="EMBL/GenBank/DDBJ databases">
        <authorList>
            <person name="Meier V. D."/>
        </authorList>
    </citation>
    <scope>NUCLEOTIDE SEQUENCE</scope>
    <source>
        <strain evidence="17">AVDCRST_MAG68</strain>
    </source>
</reference>
<dbReference type="Pfam" id="PF07664">
    <property type="entry name" value="FeoB_C"/>
    <property type="match status" value="1"/>
</dbReference>
<keyword evidence="10 13" id="KW-0342">GTP-binding</keyword>
<feature type="binding site" evidence="14">
    <location>
        <position position="45"/>
    </location>
    <ligand>
        <name>Mg(2+)</name>
        <dbReference type="ChEBI" id="CHEBI:18420"/>
        <label>2</label>
    </ligand>
</feature>
<keyword evidence="4 15" id="KW-0410">Iron transport</keyword>
<feature type="transmembrane region" description="Helical" evidence="15">
    <location>
        <begin position="543"/>
        <end position="562"/>
    </location>
</feature>
<feature type="transmembrane region" description="Helical" evidence="15">
    <location>
        <begin position="307"/>
        <end position="329"/>
    </location>
</feature>
<keyword evidence="14" id="KW-0460">Magnesium</keyword>
<comment type="subcellular location">
    <subcellularLocation>
        <location evidence="15">Cell inner membrane</location>
        <topology evidence="15">Multi-pass membrane protein</topology>
    </subcellularLocation>
    <subcellularLocation>
        <location evidence="1">Cell membrane</location>
        <topology evidence="1">Multi-pass membrane protein</topology>
    </subcellularLocation>
</comment>
<name>A0A6J4KN37_9BACT</name>
<feature type="domain" description="FeoB-type G" evidence="16">
    <location>
        <begin position="26"/>
        <end position="194"/>
    </location>
</feature>
<feature type="binding site" evidence="14">
    <location>
        <position position="48"/>
    </location>
    <ligand>
        <name>Mg(2+)</name>
        <dbReference type="ChEBI" id="CHEBI:18420"/>
        <label>2</label>
    </ligand>
</feature>
<dbReference type="AlphaFoldDB" id="A0A6J4KN37"/>
<evidence type="ECO:0000256" key="5">
    <source>
        <dbReference type="ARBA" id="ARBA00022692"/>
    </source>
</evidence>
<dbReference type="GO" id="GO:0005525">
    <property type="term" value="F:GTP binding"/>
    <property type="evidence" value="ECO:0007669"/>
    <property type="project" value="UniProtKB-KW"/>
</dbReference>
<keyword evidence="9" id="KW-0406">Ion transport</keyword>
<evidence type="ECO:0000256" key="4">
    <source>
        <dbReference type="ARBA" id="ARBA00022496"/>
    </source>
</evidence>
<dbReference type="InterPro" id="IPR027417">
    <property type="entry name" value="P-loop_NTPase"/>
</dbReference>
<evidence type="ECO:0000259" key="16">
    <source>
        <dbReference type="PROSITE" id="PS51711"/>
    </source>
</evidence>
<dbReference type="Pfam" id="PF02421">
    <property type="entry name" value="FeoB_N"/>
    <property type="match status" value="1"/>
</dbReference>
<feature type="binding site" evidence="13">
    <location>
        <begin position="174"/>
        <end position="176"/>
    </location>
    <ligand>
        <name>GTP</name>
        <dbReference type="ChEBI" id="CHEBI:37565"/>
        <label>1</label>
    </ligand>
</feature>
<evidence type="ECO:0000256" key="6">
    <source>
        <dbReference type="ARBA" id="ARBA00022741"/>
    </source>
</evidence>
<keyword evidence="3" id="KW-1003">Cell membrane</keyword>
<evidence type="ECO:0000256" key="11">
    <source>
        <dbReference type="ARBA" id="ARBA00023136"/>
    </source>
</evidence>
<dbReference type="GO" id="GO:0015093">
    <property type="term" value="F:ferrous iron transmembrane transporter activity"/>
    <property type="evidence" value="ECO:0007669"/>
    <property type="project" value="UniProtKB-UniRule"/>
</dbReference>
<keyword evidence="7 15" id="KW-1133">Transmembrane helix</keyword>
<dbReference type="PRINTS" id="PR00326">
    <property type="entry name" value="GTP1OBG"/>
</dbReference>
<feature type="transmembrane region" description="Helical" evidence="15">
    <location>
        <begin position="694"/>
        <end position="717"/>
    </location>
</feature>
<sequence length="726" mass="76107">MEVTERRGAVAAPPTPSPALAAREGVLHVALIGNPNTGKSTLFNALTGMRQRVGNYSGVTVERVEGRYRDAEGRPVTVLDLPGTYSLSAASPDEEIALGVLLGRTPGAEAPDVVVVVLDAQNLERNLFLATQVLELGLPTVVALNQVDAAAAAGLKVDPVELTLELGAPVIATVATRGEGLELLKQAVSRAVDLPLPGRRFELPAEADAALAPVEAVLVAGGLSPSAAAMEALRLLAVQQPGKHLAGIAGLEEAVAAAHARVEAAGMAPRSLEAEMRYGWIAEVTERVVTRAGSEGRTLTDRIDAVALHRVAGPLVFVLMMGLVFQSIFTWAEPLIGIVEGLVGGVGGWAETMLPPGDLRSLVVDGIVAGVGSVLVFLPQIVILFLFIGFLEDTGYMARAAFIMDRFMRSVGLHGRSFIPLLSGYACAVPGVMSTRTIESPKDRLATILVLPLMSCSARIPIYALLIGTFIPPIAVAGVFNLQGLTLLAMYLLGTLTALAMAALFKGTLMRGKARPMIMELPPYRFPNPRSLFLSVGHRASMFLKRAGTLILALSIVLWALATYPKSQAPAGASEEAAQEAQLAGSALGQLGHAIEPAVRPLGYDWKIGVGIVSSFAAREVFVSTMGTIYGVGAADEGSSSLREKLRGERHAGSGALVYTPLVAVGLMVFYVYAMMCMSTAAVVVRETGGGWTGLGWAGFQFAYMLALAYLSALLVYQGGRALGLG</sequence>
<proteinExistence type="inferred from homology"/>
<feature type="transmembrane region" description="Helical" evidence="15">
    <location>
        <begin position="445"/>
        <end position="471"/>
    </location>
</feature>
<evidence type="ECO:0000256" key="7">
    <source>
        <dbReference type="ARBA" id="ARBA00022989"/>
    </source>
</evidence>
<keyword evidence="2 15" id="KW-0813">Transport</keyword>
<gene>
    <name evidence="17" type="ORF">AVDCRST_MAG68-1150</name>
</gene>
<dbReference type="InterPro" id="IPR006073">
    <property type="entry name" value="GTP-bd"/>
</dbReference>
<evidence type="ECO:0000256" key="15">
    <source>
        <dbReference type="RuleBase" id="RU362098"/>
    </source>
</evidence>
<evidence type="ECO:0000256" key="3">
    <source>
        <dbReference type="ARBA" id="ARBA00022475"/>
    </source>
</evidence>
<dbReference type="InterPro" id="IPR050860">
    <property type="entry name" value="FeoB_GTPase"/>
</dbReference>
<accession>A0A6J4KN37</accession>
<feature type="binding site" evidence="13">
    <location>
        <begin position="58"/>
        <end position="62"/>
    </location>
    <ligand>
        <name>GTP</name>
        <dbReference type="ChEBI" id="CHEBI:37565"/>
        <label>1</label>
    </ligand>
</feature>
<feature type="binding site" evidence="14">
    <location>
        <position position="44"/>
    </location>
    <ligand>
        <name>Mg(2+)</name>
        <dbReference type="ChEBI" id="CHEBI:18420"/>
        <label>2</label>
    </ligand>
</feature>
<dbReference type="InterPro" id="IPR003373">
    <property type="entry name" value="Fe2_transport_prot-B"/>
</dbReference>
<keyword evidence="5 15" id="KW-0812">Transmembrane</keyword>
<comment type="function">
    <text evidence="15">Probable transporter of a GTP-driven Fe(2+) uptake system.</text>
</comment>
<evidence type="ECO:0000256" key="14">
    <source>
        <dbReference type="PIRSR" id="PIRSR603373-2"/>
    </source>
</evidence>
<evidence type="ECO:0000256" key="1">
    <source>
        <dbReference type="ARBA" id="ARBA00004651"/>
    </source>
</evidence>
<evidence type="ECO:0000256" key="12">
    <source>
        <dbReference type="NCBIfam" id="TIGR00437"/>
    </source>
</evidence>
<dbReference type="InterPro" id="IPR011642">
    <property type="entry name" value="Gate_dom"/>
</dbReference>
<evidence type="ECO:0000256" key="9">
    <source>
        <dbReference type="ARBA" id="ARBA00023065"/>
    </source>
</evidence>
<dbReference type="InterPro" id="IPR011640">
    <property type="entry name" value="Fe2_transport_prot_B_C"/>
</dbReference>
<dbReference type="EMBL" id="CADCTW010000062">
    <property type="protein sequence ID" value="CAA9308992.1"/>
    <property type="molecule type" value="Genomic_DNA"/>
</dbReference>
<dbReference type="PROSITE" id="PS51711">
    <property type="entry name" value="G_FEOB"/>
    <property type="match status" value="1"/>
</dbReference>
<evidence type="ECO:0000256" key="13">
    <source>
        <dbReference type="PIRSR" id="PIRSR603373-1"/>
    </source>
</evidence>
<protein>
    <recommendedName>
        <fullName evidence="12 15">Ferrous iron transport protein B</fullName>
    </recommendedName>
</protein>
<dbReference type="NCBIfam" id="TIGR00437">
    <property type="entry name" value="feoB"/>
    <property type="match status" value="1"/>
</dbReference>
<dbReference type="Gene3D" id="3.40.50.300">
    <property type="entry name" value="P-loop containing nucleotide triphosphate hydrolases"/>
    <property type="match status" value="1"/>
</dbReference>
<dbReference type="Pfam" id="PF07670">
    <property type="entry name" value="Gate"/>
    <property type="match status" value="2"/>
</dbReference>
<feature type="transmembrane region" description="Helical" evidence="15">
    <location>
        <begin position="366"/>
        <end position="391"/>
    </location>
</feature>
<dbReference type="PANTHER" id="PTHR43185:SF1">
    <property type="entry name" value="FE(2+) TRANSPORTER FEOB"/>
    <property type="match status" value="1"/>
</dbReference>
<dbReference type="GO" id="GO:0046872">
    <property type="term" value="F:metal ion binding"/>
    <property type="evidence" value="ECO:0007669"/>
    <property type="project" value="UniProtKB-KW"/>
</dbReference>
<organism evidence="17">
    <name type="scientific">uncultured Gemmatimonadota bacterium</name>
    <dbReference type="NCBI Taxonomy" id="203437"/>
    <lineage>
        <taxon>Bacteria</taxon>
        <taxon>Pseudomonadati</taxon>
        <taxon>Gemmatimonadota</taxon>
        <taxon>environmental samples</taxon>
    </lineage>
</organism>
<feature type="binding site" evidence="13">
    <location>
        <begin position="33"/>
        <end position="40"/>
    </location>
    <ligand>
        <name>GTP</name>
        <dbReference type="ChEBI" id="CHEBI:37565"/>
        <label>1</label>
    </ligand>
</feature>
<keyword evidence="14" id="KW-0479">Metal-binding</keyword>
<dbReference type="GO" id="GO:0005886">
    <property type="term" value="C:plasma membrane"/>
    <property type="evidence" value="ECO:0007669"/>
    <property type="project" value="UniProtKB-SubCell"/>
</dbReference>
<dbReference type="InterPro" id="IPR030389">
    <property type="entry name" value="G_FEOB_dom"/>
</dbReference>
<feature type="transmembrane region" description="Helical" evidence="15">
    <location>
        <begin position="656"/>
        <end position="674"/>
    </location>
</feature>
<feature type="transmembrane region" description="Helical" evidence="15">
    <location>
        <begin position="411"/>
        <end position="433"/>
    </location>
</feature>
<keyword evidence="8 15" id="KW-0408">Iron</keyword>
<feature type="binding site" evidence="13">
    <location>
        <begin position="145"/>
        <end position="148"/>
    </location>
    <ligand>
        <name>GTP</name>
        <dbReference type="ChEBI" id="CHEBI:37565"/>
        <label>1</label>
    </ligand>
</feature>
<dbReference type="CDD" id="cd01879">
    <property type="entry name" value="FeoB"/>
    <property type="match status" value="1"/>
</dbReference>
<feature type="transmembrane region" description="Helical" evidence="15">
    <location>
        <begin position="483"/>
        <end position="505"/>
    </location>
</feature>
<evidence type="ECO:0000256" key="10">
    <source>
        <dbReference type="ARBA" id="ARBA00023134"/>
    </source>
</evidence>
<evidence type="ECO:0000256" key="2">
    <source>
        <dbReference type="ARBA" id="ARBA00022448"/>
    </source>
</evidence>
<feature type="binding site" evidence="14">
    <location>
        <position position="47"/>
    </location>
    <ligand>
        <name>Mg(2+)</name>
        <dbReference type="ChEBI" id="CHEBI:18420"/>
        <label>2</label>
    </ligand>
</feature>
<keyword evidence="6 13" id="KW-0547">Nucleotide-binding</keyword>
<evidence type="ECO:0000256" key="8">
    <source>
        <dbReference type="ARBA" id="ARBA00023004"/>
    </source>
</evidence>
<dbReference type="PANTHER" id="PTHR43185">
    <property type="entry name" value="FERROUS IRON TRANSPORT PROTEIN B"/>
    <property type="match status" value="1"/>
</dbReference>